<dbReference type="InterPro" id="IPR004136">
    <property type="entry name" value="NMO"/>
</dbReference>
<keyword evidence="3" id="KW-0560">Oxidoreductase</keyword>
<evidence type="ECO:0000313" key="8">
    <source>
        <dbReference type="Proteomes" id="UP001055105"/>
    </source>
</evidence>
<reference evidence="6" key="3">
    <citation type="submission" date="2023-10" db="EMBL/GenBank/DDBJ databases">
        <title>Genome Sequence of the Bacteria from From Gut Wall in Crohn's Disease.</title>
        <authorList>
            <person name="Rodriguez-Palacios A."/>
        </authorList>
    </citation>
    <scope>NUCLEOTIDE SEQUENCE</scope>
    <source>
        <strain evidence="6">CavFT-hAR58</strain>
    </source>
</reference>
<dbReference type="Gene3D" id="3.20.20.70">
    <property type="entry name" value="Aldolase class I"/>
    <property type="match status" value="1"/>
</dbReference>
<dbReference type="GO" id="GO:0051213">
    <property type="term" value="F:dioxygenase activity"/>
    <property type="evidence" value="ECO:0007669"/>
    <property type="project" value="UniProtKB-KW"/>
</dbReference>
<dbReference type="PANTHER" id="PTHR32332">
    <property type="entry name" value="2-NITROPROPANE DIOXYGENASE"/>
    <property type="match status" value="1"/>
</dbReference>
<dbReference type="Proteomes" id="UP001055105">
    <property type="component" value="Unassembled WGS sequence"/>
</dbReference>
<keyword evidence="1" id="KW-0285">Flavoprotein</keyword>
<dbReference type="SUPFAM" id="SSF51412">
    <property type="entry name" value="Inosine monophosphate dehydrogenase (IMPDH)"/>
    <property type="match status" value="1"/>
</dbReference>
<evidence type="ECO:0000256" key="1">
    <source>
        <dbReference type="ARBA" id="ARBA00022630"/>
    </source>
</evidence>
<keyword evidence="4" id="KW-0223">Dioxygenase</keyword>
<dbReference type="EMBL" id="BQOL01000001">
    <property type="protein sequence ID" value="GKI18710.1"/>
    <property type="molecule type" value="Genomic_DNA"/>
</dbReference>
<dbReference type="Pfam" id="PF03060">
    <property type="entry name" value="NMO"/>
    <property type="match status" value="2"/>
</dbReference>
<dbReference type="PANTHER" id="PTHR32332:SF20">
    <property type="entry name" value="2-NITROPROPANE DIOXYGENASE-LIKE PROTEIN"/>
    <property type="match status" value="1"/>
</dbReference>
<dbReference type="Proteomes" id="UP000324870">
    <property type="component" value="Unassembled WGS sequence"/>
</dbReference>
<dbReference type="AlphaFoldDB" id="A0A5B5VM68"/>
<reference evidence="4" key="2">
    <citation type="submission" date="2022-01" db="EMBL/GenBank/DDBJ databases">
        <title>Novel bile acid biosynthetic pathways are enriched in the microbiome of centenarians.</title>
        <authorList>
            <person name="Sato Y."/>
            <person name="Atarashi K."/>
            <person name="Plichta R.D."/>
            <person name="Arai Y."/>
            <person name="Sasajima S."/>
            <person name="Kearney M.S."/>
            <person name="Suda W."/>
            <person name="Takeshita K."/>
            <person name="Sasaki T."/>
            <person name="Okamoto S."/>
            <person name="Skelly N.A."/>
            <person name="Okamura Y."/>
            <person name="Vlamakis H."/>
            <person name="Li Y."/>
            <person name="Tanoue T."/>
            <person name="Takei H."/>
            <person name="Nittono H."/>
            <person name="Narushima S."/>
            <person name="Irie J."/>
            <person name="Itoh H."/>
            <person name="Moriya K."/>
            <person name="Sugiura Y."/>
            <person name="Suematsu M."/>
            <person name="Moritoki N."/>
            <person name="Shibata S."/>
            <person name="Littman R.D."/>
            <person name="Fischbach A.M."/>
            <person name="Uwamino Y."/>
            <person name="Inoue T."/>
            <person name="Honda A."/>
            <person name="Hattori M."/>
            <person name="Murai T."/>
            <person name="Xavier J.R."/>
            <person name="Hirose N."/>
            <person name="Honda K."/>
        </authorList>
    </citation>
    <scope>NUCLEOTIDE SEQUENCE</scope>
    <source>
        <strain evidence="4">CE91-St16</strain>
    </source>
</reference>
<dbReference type="EMBL" id="JAWDES010000004">
    <property type="protein sequence ID" value="MDU0259139.1"/>
    <property type="molecule type" value="Genomic_DNA"/>
</dbReference>
<keyword evidence="7" id="KW-1185">Reference proteome</keyword>
<dbReference type="EMBL" id="VVND01000016">
    <property type="protein sequence ID" value="KAA3158556.1"/>
    <property type="molecule type" value="Genomic_DNA"/>
</dbReference>
<evidence type="ECO:0000256" key="3">
    <source>
        <dbReference type="ARBA" id="ARBA00023002"/>
    </source>
</evidence>
<dbReference type="OMA" id="IDDLPSC"/>
<evidence type="ECO:0000313" key="5">
    <source>
        <dbReference type="EMBL" id="KAA3158556.1"/>
    </source>
</evidence>
<organism evidence="4 8">
    <name type="scientific">Alistipes finegoldii</name>
    <dbReference type="NCBI Taxonomy" id="214856"/>
    <lineage>
        <taxon>Bacteria</taxon>
        <taxon>Pseudomonadati</taxon>
        <taxon>Bacteroidota</taxon>
        <taxon>Bacteroidia</taxon>
        <taxon>Bacteroidales</taxon>
        <taxon>Rikenellaceae</taxon>
        <taxon>Alistipes</taxon>
    </lineage>
</organism>
<dbReference type="InterPro" id="IPR013785">
    <property type="entry name" value="Aldolase_TIM"/>
</dbReference>
<dbReference type="CDD" id="cd04730">
    <property type="entry name" value="NPD_like"/>
    <property type="match status" value="1"/>
</dbReference>
<proteinExistence type="predicted"/>
<gene>
    <name evidence="4" type="ORF">CE91St16_16180</name>
    <name evidence="5" type="ORF">F2A26_10085</name>
    <name evidence="6" type="ORF">RVH17_03270</name>
</gene>
<dbReference type="RefSeq" id="WP_014774479.1">
    <property type="nucleotide sequence ID" value="NZ_AP025581.1"/>
</dbReference>
<sequence length="313" mass="33123">MENRITTLFGIRYPIIAGGMIWCSGWRLAAAVSDAGGLGLIGAGSMTPDLLREHIRKCRAATGKPFGVNVPLMYRYAEQIMQVVMEERVPAVFTSAGSPKTWTGQLHAAGCKVAHVVSSTKFALKCQEAGVDAVVAEGFEAGGHNGREETATMALVPQVRTAITIPLIAAGGIATGRGMLAAFALGAEGIQMGTRFALSEESSASDAFKRLCIGLEEGGTMLALKKIGPTRLIRNDFYTAVETAENRGASAEELKELLGRGRSKRGIFEGDLADGELEIGQIASLIRDLPPAGEIVRQIIDEYNAGVKSLTTL</sequence>
<accession>A0A5B5VM68</accession>
<keyword evidence="2" id="KW-0288">FMN</keyword>
<comment type="caution">
    <text evidence="4">The sequence shown here is derived from an EMBL/GenBank/DDBJ whole genome shotgun (WGS) entry which is preliminary data.</text>
</comment>
<evidence type="ECO:0000313" key="4">
    <source>
        <dbReference type="EMBL" id="GKI18710.1"/>
    </source>
</evidence>
<keyword evidence="5" id="KW-0503">Monooxygenase</keyword>
<evidence type="ECO:0000256" key="2">
    <source>
        <dbReference type="ARBA" id="ARBA00022643"/>
    </source>
</evidence>
<dbReference type="GO" id="GO:0018580">
    <property type="term" value="F:nitronate monooxygenase activity"/>
    <property type="evidence" value="ECO:0007669"/>
    <property type="project" value="InterPro"/>
</dbReference>
<reference evidence="5 7" key="1">
    <citation type="journal article" date="2019" name="Nat. Med.">
        <title>A library of human gut bacterial isolates paired with longitudinal multiomics data enables mechanistic microbiome research.</title>
        <authorList>
            <person name="Poyet M."/>
            <person name="Groussin M."/>
            <person name="Gibbons S.M."/>
            <person name="Avila-Pacheco J."/>
            <person name="Jiang X."/>
            <person name="Kearney S.M."/>
            <person name="Perrotta A.R."/>
            <person name="Berdy B."/>
            <person name="Zhao S."/>
            <person name="Lieberman T.D."/>
            <person name="Swanson P.K."/>
            <person name="Smith M."/>
            <person name="Roesemann S."/>
            <person name="Alexander J.E."/>
            <person name="Rich S.A."/>
            <person name="Livny J."/>
            <person name="Vlamakis H."/>
            <person name="Clish C."/>
            <person name="Bullock K."/>
            <person name="Deik A."/>
            <person name="Scott J."/>
            <person name="Pierce K.A."/>
            <person name="Xavier R.J."/>
            <person name="Alm E.J."/>
        </authorList>
    </citation>
    <scope>NUCLEOTIDE SEQUENCE [LARGE SCALE GENOMIC DNA]</scope>
    <source>
        <strain evidence="5 7">BIOML-A1</strain>
    </source>
</reference>
<evidence type="ECO:0000313" key="7">
    <source>
        <dbReference type="Proteomes" id="UP000324870"/>
    </source>
</evidence>
<protein>
    <submittedName>
        <fullName evidence="4">2-nitropropane dioxygenase</fullName>
    </submittedName>
    <submittedName>
        <fullName evidence="5">Nitronate monooxygenase</fullName>
    </submittedName>
</protein>
<evidence type="ECO:0000313" key="6">
    <source>
        <dbReference type="EMBL" id="MDU0259139.1"/>
    </source>
</evidence>
<dbReference type="Proteomes" id="UP001181347">
    <property type="component" value="Unassembled WGS sequence"/>
</dbReference>
<name>A0A5B5VM68_9BACT</name>